<protein>
    <recommendedName>
        <fullName evidence="3">Legume lectin domain-containing protein</fullName>
    </recommendedName>
</protein>
<dbReference type="InterPro" id="IPR001220">
    <property type="entry name" value="Legume_lectin_dom"/>
</dbReference>
<dbReference type="SUPFAM" id="SSF49899">
    <property type="entry name" value="Concanavalin A-like lectins/glucanases"/>
    <property type="match status" value="1"/>
</dbReference>
<evidence type="ECO:0000313" key="4">
    <source>
        <dbReference type="EMBL" id="KAI5399538.1"/>
    </source>
</evidence>
<keyword evidence="2" id="KW-0430">Lectin</keyword>
<comment type="similarity">
    <text evidence="1">Belongs to the leguminous lectin family.</text>
</comment>
<dbReference type="Gene3D" id="2.60.120.200">
    <property type="match status" value="1"/>
</dbReference>
<dbReference type="GO" id="GO:0030246">
    <property type="term" value="F:carbohydrate binding"/>
    <property type="evidence" value="ECO:0007669"/>
    <property type="project" value="UniProtKB-KW"/>
</dbReference>
<evidence type="ECO:0000259" key="3">
    <source>
        <dbReference type="Pfam" id="PF00139"/>
    </source>
</evidence>
<dbReference type="AlphaFoldDB" id="A0A9D4WB49"/>
<dbReference type="InterPro" id="IPR013320">
    <property type="entry name" value="ConA-like_dom_sf"/>
</dbReference>
<evidence type="ECO:0000313" key="5">
    <source>
        <dbReference type="Proteomes" id="UP001058974"/>
    </source>
</evidence>
<feature type="domain" description="Legume lectin" evidence="3">
    <location>
        <begin position="2"/>
        <end position="97"/>
    </location>
</feature>
<comment type="caution">
    <text evidence="4">The sequence shown here is derived from an EMBL/GenBank/DDBJ whole genome shotgun (WGS) entry which is preliminary data.</text>
</comment>
<keyword evidence="5" id="KW-1185">Reference proteome</keyword>
<dbReference type="PANTHER" id="PTHR32401">
    <property type="entry name" value="CONCANAVALIN A-LIKE LECTIN FAMILY PROTEIN"/>
    <property type="match status" value="1"/>
</dbReference>
<evidence type="ECO:0000256" key="2">
    <source>
        <dbReference type="ARBA" id="ARBA00022734"/>
    </source>
</evidence>
<proteinExistence type="inferred from homology"/>
<dbReference type="EMBL" id="JAMSHJ010000006">
    <property type="protein sequence ID" value="KAI5399538.1"/>
    <property type="molecule type" value="Genomic_DNA"/>
</dbReference>
<dbReference type="Pfam" id="PF00139">
    <property type="entry name" value="Lectin_legB"/>
    <property type="match status" value="1"/>
</dbReference>
<sequence>MRHIGIDINSSISTKTVKYNFVSGSLTKVTIIYDSPSNTLTAVITYENGQISTISQKVDLKAVLPKDVSVGFSATSTIAVSHNIHSWSFTSNLEATTGNIVSQVNTRVITSKDSHPHSNSCRYVKSCSYTSNLLPLYSEKFPD</sequence>
<name>A0A9D4WB49_PEA</name>
<evidence type="ECO:0000256" key="1">
    <source>
        <dbReference type="ARBA" id="ARBA00007606"/>
    </source>
</evidence>
<accession>A0A9D4WB49</accession>
<dbReference type="PANTHER" id="PTHR32401:SF49">
    <property type="entry name" value="OS10G0129200 PROTEIN"/>
    <property type="match status" value="1"/>
</dbReference>
<dbReference type="InterPro" id="IPR050258">
    <property type="entry name" value="Leguminous_Lectin"/>
</dbReference>
<dbReference type="Proteomes" id="UP001058974">
    <property type="component" value="Chromosome 6"/>
</dbReference>
<organism evidence="4 5">
    <name type="scientific">Pisum sativum</name>
    <name type="common">Garden pea</name>
    <name type="synonym">Lathyrus oleraceus</name>
    <dbReference type="NCBI Taxonomy" id="3888"/>
    <lineage>
        <taxon>Eukaryota</taxon>
        <taxon>Viridiplantae</taxon>
        <taxon>Streptophyta</taxon>
        <taxon>Embryophyta</taxon>
        <taxon>Tracheophyta</taxon>
        <taxon>Spermatophyta</taxon>
        <taxon>Magnoliopsida</taxon>
        <taxon>eudicotyledons</taxon>
        <taxon>Gunneridae</taxon>
        <taxon>Pentapetalae</taxon>
        <taxon>rosids</taxon>
        <taxon>fabids</taxon>
        <taxon>Fabales</taxon>
        <taxon>Fabaceae</taxon>
        <taxon>Papilionoideae</taxon>
        <taxon>50 kb inversion clade</taxon>
        <taxon>NPAAA clade</taxon>
        <taxon>Hologalegina</taxon>
        <taxon>IRL clade</taxon>
        <taxon>Fabeae</taxon>
        <taxon>Lathyrus</taxon>
    </lineage>
</organism>
<gene>
    <name evidence="4" type="ORF">KIW84_064752</name>
</gene>
<reference evidence="4 5" key="1">
    <citation type="journal article" date="2022" name="Nat. Genet.">
        <title>Improved pea reference genome and pan-genome highlight genomic features and evolutionary characteristics.</title>
        <authorList>
            <person name="Yang T."/>
            <person name="Liu R."/>
            <person name="Luo Y."/>
            <person name="Hu S."/>
            <person name="Wang D."/>
            <person name="Wang C."/>
            <person name="Pandey M.K."/>
            <person name="Ge S."/>
            <person name="Xu Q."/>
            <person name="Li N."/>
            <person name="Li G."/>
            <person name="Huang Y."/>
            <person name="Saxena R.K."/>
            <person name="Ji Y."/>
            <person name="Li M."/>
            <person name="Yan X."/>
            <person name="He Y."/>
            <person name="Liu Y."/>
            <person name="Wang X."/>
            <person name="Xiang C."/>
            <person name="Varshney R.K."/>
            <person name="Ding H."/>
            <person name="Gao S."/>
            <person name="Zong X."/>
        </authorList>
    </citation>
    <scope>NUCLEOTIDE SEQUENCE [LARGE SCALE GENOMIC DNA]</scope>
    <source>
        <strain evidence="4 5">cv. Zhongwan 6</strain>
    </source>
</reference>
<dbReference type="Gramene" id="Psat06G0475200-T1">
    <property type="protein sequence ID" value="KAI5399538.1"/>
    <property type="gene ID" value="KIW84_064752"/>
</dbReference>